<dbReference type="InterPro" id="IPR036038">
    <property type="entry name" value="Aminotransferase-like"/>
</dbReference>
<reference evidence="7" key="1">
    <citation type="journal article" date="2023" name="Mol. Phylogenet. Evol.">
        <title>Genome-scale phylogeny and comparative genomics of the fungal order Sordariales.</title>
        <authorList>
            <person name="Hensen N."/>
            <person name="Bonometti L."/>
            <person name="Westerberg I."/>
            <person name="Brannstrom I.O."/>
            <person name="Guillou S."/>
            <person name="Cros-Aarteil S."/>
            <person name="Calhoun S."/>
            <person name="Haridas S."/>
            <person name="Kuo A."/>
            <person name="Mondo S."/>
            <person name="Pangilinan J."/>
            <person name="Riley R."/>
            <person name="LaButti K."/>
            <person name="Andreopoulos B."/>
            <person name="Lipzen A."/>
            <person name="Chen C."/>
            <person name="Yan M."/>
            <person name="Daum C."/>
            <person name="Ng V."/>
            <person name="Clum A."/>
            <person name="Steindorff A."/>
            <person name="Ohm R.A."/>
            <person name="Martin F."/>
            <person name="Silar P."/>
            <person name="Natvig D.O."/>
            <person name="Lalanne C."/>
            <person name="Gautier V."/>
            <person name="Ament-Velasquez S.L."/>
            <person name="Kruys A."/>
            <person name="Hutchinson M.I."/>
            <person name="Powell A.J."/>
            <person name="Barry K."/>
            <person name="Miller A.N."/>
            <person name="Grigoriev I.V."/>
            <person name="Debuchy R."/>
            <person name="Gladieux P."/>
            <person name="Hiltunen Thoren M."/>
            <person name="Johannesson H."/>
        </authorList>
    </citation>
    <scope>NUCLEOTIDE SEQUENCE</scope>
    <source>
        <strain evidence="7">PSN293</strain>
    </source>
</reference>
<dbReference type="EMBL" id="MU858188">
    <property type="protein sequence ID" value="KAK4209971.1"/>
    <property type="molecule type" value="Genomic_DNA"/>
</dbReference>
<feature type="modified residue" description="N6-(pyridoxal phosphate)lysine" evidence="6">
    <location>
        <position position="179"/>
    </location>
</feature>
<dbReference type="PANTHER" id="PTHR42825:SF2">
    <property type="entry name" value="BRANCHED-CHAIN-AMINO-ACID AMINOTRANSFERASE 3, CHLOROPLASTIC-RELATED"/>
    <property type="match status" value="1"/>
</dbReference>
<dbReference type="InterPro" id="IPR043131">
    <property type="entry name" value="BCAT-like_N"/>
</dbReference>
<evidence type="ECO:0000256" key="5">
    <source>
        <dbReference type="ARBA" id="ARBA00022898"/>
    </source>
</evidence>
<dbReference type="Pfam" id="PF01063">
    <property type="entry name" value="Aminotran_4"/>
    <property type="match status" value="1"/>
</dbReference>
<dbReference type="SUPFAM" id="SSF56752">
    <property type="entry name" value="D-aminoacid aminotransferase-like PLP-dependent enzymes"/>
    <property type="match status" value="1"/>
</dbReference>
<evidence type="ECO:0000256" key="3">
    <source>
        <dbReference type="ARBA" id="ARBA00022576"/>
    </source>
</evidence>
<comment type="similarity">
    <text evidence="2">Belongs to the class-IV pyridoxal-phosphate-dependent aminotransferase family.</text>
</comment>
<dbReference type="GO" id="GO:0009081">
    <property type="term" value="P:branched-chain amino acid metabolic process"/>
    <property type="evidence" value="ECO:0007669"/>
    <property type="project" value="InterPro"/>
</dbReference>
<gene>
    <name evidence="7" type="ORF">QBC37DRAFT_429476</name>
</gene>
<evidence type="ECO:0000256" key="2">
    <source>
        <dbReference type="ARBA" id="ARBA00009320"/>
    </source>
</evidence>
<dbReference type="PANTHER" id="PTHR42825">
    <property type="entry name" value="AMINO ACID AMINOTRANSFERASE"/>
    <property type="match status" value="1"/>
</dbReference>
<evidence type="ECO:0000256" key="1">
    <source>
        <dbReference type="ARBA" id="ARBA00001933"/>
    </source>
</evidence>
<comment type="caution">
    <text evidence="7">The sequence shown here is derived from an EMBL/GenBank/DDBJ whole genome shotgun (WGS) entry which is preliminary data.</text>
</comment>
<dbReference type="InterPro" id="IPR043132">
    <property type="entry name" value="BCAT-like_C"/>
</dbReference>
<organism evidence="7 8">
    <name type="scientific">Rhypophila decipiens</name>
    <dbReference type="NCBI Taxonomy" id="261697"/>
    <lineage>
        <taxon>Eukaryota</taxon>
        <taxon>Fungi</taxon>
        <taxon>Dikarya</taxon>
        <taxon>Ascomycota</taxon>
        <taxon>Pezizomycotina</taxon>
        <taxon>Sordariomycetes</taxon>
        <taxon>Sordariomycetidae</taxon>
        <taxon>Sordariales</taxon>
        <taxon>Naviculisporaceae</taxon>
        <taxon>Rhypophila</taxon>
    </lineage>
</organism>
<keyword evidence="8" id="KW-1185">Reference proteome</keyword>
<proteinExistence type="inferred from homology"/>
<sequence length="377" mass="41005">MFHIANGHIESRYDEATGGWTPLTFVSNPLLSVHGLASALNYGQQIFEGLKAFRMPPGDAGSDSIALFRPDCHGKRFRHSAEVVDMPPIPADMFQQACRAAVALNACFVPPHKTGWGMYLRPLLFASGPSLVPHLTHGWIFCIYVAPLPFGALDGMPPVKALILDDFDRAAPRGTGHAKTGGNYAGSIPWIMQAKTAGFDLTLHLDCVNREEIEEFSASGFLAVRKTGTSADSDITLVVPDSPTVLPSLTSDSVQQIARALGWVVEKRRVCYEELPYFDEVMSAGTGTGLVPVRSITRRVSSLLTSKTPNDDTTGRLHVGSDGSETIQYIQDEQVHGGPLYRQLVAQLGGVQVGKLEDKFGWRCEVLAEDAHVTFKR</sequence>
<dbReference type="InterPro" id="IPR001544">
    <property type="entry name" value="Aminotrans_IV"/>
</dbReference>
<accession>A0AAN6Y264</accession>
<dbReference type="PIRSF" id="PIRSF006468">
    <property type="entry name" value="BCAT1"/>
    <property type="match status" value="1"/>
</dbReference>
<keyword evidence="5" id="KW-0663">Pyridoxal phosphate</keyword>
<reference evidence="7" key="2">
    <citation type="submission" date="2023-05" db="EMBL/GenBank/DDBJ databases">
        <authorList>
            <consortium name="Lawrence Berkeley National Laboratory"/>
            <person name="Steindorff A."/>
            <person name="Hensen N."/>
            <person name="Bonometti L."/>
            <person name="Westerberg I."/>
            <person name="Brannstrom I.O."/>
            <person name="Guillou S."/>
            <person name="Cros-Aarteil S."/>
            <person name="Calhoun S."/>
            <person name="Haridas S."/>
            <person name="Kuo A."/>
            <person name="Mondo S."/>
            <person name="Pangilinan J."/>
            <person name="Riley R."/>
            <person name="Labutti K."/>
            <person name="Andreopoulos B."/>
            <person name="Lipzen A."/>
            <person name="Chen C."/>
            <person name="Yanf M."/>
            <person name="Daum C."/>
            <person name="Ng V."/>
            <person name="Clum A."/>
            <person name="Ohm R."/>
            <person name="Martin F."/>
            <person name="Silar P."/>
            <person name="Natvig D."/>
            <person name="Lalanne C."/>
            <person name="Gautier V."/>
            <person name="Ament-Velasquez S.L."/>
            <person name="Kruys A."/>
            <person name="Hutchinson M.I."/>
            <person name="Powell A.J."/>
            <person name="Barry K."/>
            <person name="Miller A.N."/>
            <person name="Grigoriev I.V."/>
            <person name="Debuchy R."/>
            <person name="Gladieux P."/>
            <person name="Thoren M.H."/>
            <person name="Johannesson H."/>
        </authorList>
    </citation>
    <scope>NUCLEOTIDE SEQUENCE</scope>
    <source>
        <strain evidence="7">PSN293</strain>
    </source>
</reference>
<keyword evidence="3 7" id="KW-0032">Aminotransferase</keyword>
<dbReference type="Gene3D" id="3.20.10.10">
    <property type="entry name" value="D-amino Acid Aminotransferase, subunit A, domain 2"/>
    <property type="match status" value="1"/>
</dbReference>
<dbReference type="AlphaFoldDB" id="A0AAN6Y264"/>
<dbReference type="InterPro" id="IPR005786">
    <property type="entry name" value="B_amino_transII"/>
</dbReference>
<dbReference type="Gene3D" id="3.30.470.10">
    <property type="match status" value="1"/>
</dbReference>
<comment type="cofactor">
    <cofactor evidence="1">
        <name>pyridoxal 5'-phosphate</name>
        <dbReference type="ChEBI" id="CHEBI:597326"/>
    </cofactor>
</comment>
<evidence type="ECO:0000313" key="7">
    <source>
        <dbReference type="EMBL" id="KAK4209971.1"/>
    </source>
</evidence>
<keyword evidence="4" id="KW-0808">Transferase</keyword>
<protein>
    <submittedName>
        <fullName evidence="7">Aminotransferase</fullName>
    </submittedName>
</protein>
<evidence type="ECO:0000256" key="4">
    <source>
        <dbReference type="ARBA" id="ARBA00022679"/>
    </source>
</evidence>
<evidence type="ECO:0000313" key="8">
    <source>
        <dbReference type="Proteomes" id="UP001301769"/>
    </source>
</evidence>
<dbReference type="GO" id="GO:0004084">
    <property type="term" value="F:branched-chain-amino-acid transaminase activity"/>
    <property type="evidence" value="ECO:0007669"/>
    <property type="project" value="InterPro"/>
</dbReference>
<dbReference type="Proteomes" id="UP001301769">
    <property type="component" value="Unassembled WGS sequence"/>
</dbReference>
<name>A0AAN6Y264_9PEZI</name>
<evidence type="ECO:0000256" key="6">
    <source>
        <dbReference type="PIRSR" id="PIRSR006468-1"/>
    </source>
</evidence>